<dbReference type="InterPro" id="IPR043047">
    <property type="entry name" value="Hri1_N_sf"/>
</dbReference>
<gene>
    <name evidence="1" type="ORF">A7U60_g5089</name>
</gene>
<reference evidence="1" key="1">
    <citation type="submission" date="2016-06" db="EMBL/GenBank/DDBJ databases">
        <title>Draft Genome sequence of the fungus Inonotus baumii.</title>
        <authorList>
            <person name="Zhu H."/>
            <person name="Lin W."/>
        </authorList>
    </citation>
    <scope>NUCLEOTIDE SEQUENCE</scope>
    <source>
        <strain evidence="1">821</strain>
    </source>
</reference>
<dbReference type="InterPro" id="IPR031818">
    <property type="entry name" value="Hri1"/>
</dbReference>
<keyword evidence="2" id="KW-1185">Reference proteome</keyword>
<name>A0A9Q5N8G0_SANBA</name>
<organism evidence="1 2">
    <name type="scientific">Sanghuangporus baumii</name>
    <name type="common">Phellinus baumii</name>
    <dbReference type="NCBI Taxonomy" id="108892"/>
    <lineage>
        <taxon>Eukaryota</taxon>
        <taxon>Fungi</taxon>
        <taxon>Dikarya</taxon>
        <taxon>Basidiomycota</taxon>
        <taxon>Agaricomycotina</taxon>
        <taxon>Agaricomycetes</taxon>
        <taxon>Hymenochaetales</taxon>
        <taxon>Hymenochaetaceae</taxon>
        <taxon>Sanghuangporus</taxon>
    </lineage>
</organism>
<dbReference type="Pfam" id="PF16815">
    <property type="entry name" value="HRI1"/>
    <property type="match status" value="1"/>
</dbReference>
<protein>
    <recommendedName>
        <fullName evidence="3">Protein HRI1</fullName>
    </recommendedName>
</protein>
<accession>A0A9Q5N8G0</accession>
<evidence type="ECO:0008006" key="3">
    <source>
        <dbReference type="Google" id="ProtNLM"/>
    </source>
</evidence>
<proteinExistence type="predicted"/>
<dbReference type="Gene3D" id="2.40.128.320">
    <property type="entry name" value="Protein HRI1, N-terminal domain"/>
    <property type="match status" value="1"/>
</dbReference>
<sequence>MMSILVDFVHNTHIDRCIWLELTYTHMQDDDAPQERTSTLVLTAPSGVFVDLRVLVDWIPDAPHAHEPQPSFAIDWAFAGITTHQSGSSSSNLTESTWTHWVDSRTSDALNVRDSGVSSPMPNGDTCERGEMKDANGILRRYQEVWHDLRVDPVCVAVFVRFRDGSEAAARGIGVHPTDIIPEDVCGVLIRVGGWCQGVLRDTNGFTVERWILSGDSADSNLGTCLPLRSGQYSLRGSM</sequence>
<evidence type="ECO:0000313" key="2">
    <source>
        <dbReference type="Proteomes" id="UP000757232"/>
    </source>
</evidence>
<evidence type="ECO:0000313" key="1">
    <source>
        <dbReference type="EMBL" id="OCB87766.1"/>
    </source>
</evidence>
<dbReference type="EMBL" id="LNZH02000188">
    <property type="protein sequence ID" value="OCB87766.1"/>
    <property type="molecule type" value="Genomic_DNA"/>
</dbReference>
<dbReference type="Proteomes" id="UP000757232">
    <property type="component" value="Unassembled WGS sequence"/>
</dbReference>
<dbReference type="OrthoDB" id="4045395at2759"/>
<comment type="caution">
    <text evidence="1">The sequence shown here is derived from an EMBL/GenBank/DDBJ whole genome shotgun (WGS) entry which is preliminary data.</text>
</comment>
<dbReference type="AlphaFoldDB" id="A0A9Q5N8G0"/>